<keyword evidence="11" id="KW-1185">Reference proteome</keyword>
<dbReference type="EMBL" id="GL439434">
    <property type="protein sequence ID" value="EFN67310.1"/>
    <property type="molecule type" value="Genomic_DNA"/>
</dbReference>
<dbReference type="PANTHER" id="PTHR15272">
    <property type="entry name" value="CHROMATIN ASSEMBLY FACTOR 1 SUBUNIT A CAF-1 SUBUNIT A"/>
    <property type="match status" value="1"/>
</dbReference>
<evidence type="ECO:0000256" key="7">
    <source>
        <dbReference type="SAM" id="MobiDB-lite"/>
    </source>
</evidence>
<dbReference type="OrthoDB" id="79480at2759"/>
<dbReference type="GO" id="GO:0005634">
    <property type="term" value="C:nucleus"/>
    <property type="evidence" value="ECO:0007669"/>
    <property type="project" value="UniProtKB-SubCell"/>
</dbReference>
<dbReference type="Pfam" id="PF12253">
    <property type="entry name" value="CAF1A_dimeriz"/>
    <property type="match status" value="1"/>
</dbReference>
<dbReference type="STRING" id="104421.E2AGZ5"/>
<evidence type="ECO:0000256" key="6">
    <source>
        <dbReference type="ARBA" id="ARBA00023242"/>
    </source>
</evidence>
<dbReference type="InterPro" id="IPR021644">
    <property type="entry name" value="CAF-1_p150_acidic"/>
</dbReference>
<protein>
    <submittedName>
        <fullName evidence="10">Chromatin assembly factor 1 subunit A</fullName>
    </submittedName>
</protein>
<feature type="region of interest" description="Disordered" evidence="7">
    <location>
        <begin position="325"/>
        <end position="357"/>
    </location>
</feature>
<dbReference type="Pfam" id="PF11600">
    <property type="entry name" value="CAF1A_acidic"/>
    <property type="match status" value="1"/>
</dbReference>
<dbReference type="Proteomes" id="UP000000311">
    <property type="component" value="Unassembled WGS sequence"/>
</dbReference>
<dbReference type="PANTHER" id="PTHR15272:SF0">
    <property type="entry name" value="CHROMATIN ASSEMBLY FACTOR 1 SUBUNIT A"/>
    <property type="match status" value="1"/>
</dbReference>
<feature type="compositionally biased region" description="Basic and acidic residues" evidence="7">
    <location>
        <begin position="102"/>
        <end position="124"/>
    </location>
</feature>
<feature type="region of interest" description="Disordered" evidence="7">
    <location>
        <begin position="79"/>
        <end position="140"/>
    </location>
</feature>
<dbReference type="InterPro" id="IPR022043">
    <property type="entry name" value="CAF1A_DD"/>
</dbReference>
<feature type="compositionally biased region" description="Low complexity" evidence="7">
    <location>
        <begin position="33"/>
        <end position="46"/>
    </location>
</feature>
<evidence type="ECO:0000259" key="8">
    <source>
        <dbReference type="Pfam" id="PF11600"/>
    </source>
</evidence>
<evidence type="ECO:0000313" key="11">
    <source>
        <dbReference type="Proteomes" id="UP000000311"/>
    </source>
</evidence>
<evidence type="ECO:0000256" key="4">
    <source>
        <dbReference type="ARBA" id="ARBA00023186"/>
    </source>
</evidence>
<dbReference type="GO" id="GO:0006281">
    <property type="term" value="P:DNA repair"/>
    <property type="evidence" value="ECO:0007669"/>
    <property type="project" value="UniProtKB-KW"/>
</dbReference>
<evidence type="ECO:0000256" key="5">
    <source>
        <dbReference type="ARBA" id="ARBA00023204"/>
    </source>
</evidence>
<keyword evidence="2" id="KW-0235">DNA replication</keyword>
<sequence>MDISLEDDDCAVEAVIPAKKKKMKQAQLPFQISSSSKSPDSTNNMSNKKKRKVISPMGSKNSKIIKLTIKENSVPNVFEDERENIEEKKLNSSDEIEIIIPDEEKKNLEQSDQNEKKVESDTTPKKNLGMNKKLNRSQQRPGALTKFLKKLDKETENDLHELKDKQNCQDIFVHKDENEICLNESSITQTNVSLENSPQENKQLKDVKLVNESTDSLCQKSDCDVTILSSDEDLSELDKSTLSGNEVEIITSKSVTPVTPKTNKVANKKTIKLTPKQLEKREEIARRKEEKLRLKKEKDKKREEEKEQKKKEKELKELKKQMEIEQKQKEKEAKEEERRKREEAKEEEKRRKEEEKLEAERKKQKAASNFASFFVSKKQEIKLEEESVIEVKNFMPFEIKADMRIAPVCRRKLTEEEKSLLDRKCNLDVQKSELYLEDIKKGRIIPCTSSKTWPLEAKDEDIIILDEDNDGSSNIINNTHKLEKHRAKLLQFSENRRPPYWGTWRKRSSVLNSRRPFAKEKVRIN</sequence>
<reference evidence="10 11" key="1">
    <citation type="journal article" date="2010" name="Science">
        <title>Genomic comparison of the ants Camponotus floridanus and Harpegnathos saltator.</title>
        <authorList>
            <person name="Bonasio R."/>
            <person name="Zhang G."/>
            <person name="Ye C."/>
            <person name="Mutti N.S."/>
            <person name="Fang X."/>
            <person name="Qin N."/>
            <person name="Donahue G."/>
            <person name="Yang P."/>
            <person name="Li Q."/>
            <person name="Li C."/>
            <person name="Zhang P."/>
            <person name="Huang Z."/>
            <person name="Berger S.L."/>
            <person name="Reinberg D."/>
            <person name="Wang J."/>
            <person name="Liebig J."/>
        </authorList>
    </citation>
    <scope>NUCLEOTIDE SEQUENCE [LARGE SCALE GENOMIC DNA]</scope>
    <source>
        <strain evidence="11">C129</strain>
    </source>
</reference>
<name>E2AGZ5_CAMFO</name>
<evidence type="ECO:0000259" key="9">
    <source>
        <dbReference type="Pfam" id="PF12253"/>
    </source>
</evidence>
<proteinExistence type="predicted"/>
<feature type="domain" description="Chromatin assembly factor 1 p150 subunit acidic region" evidence="8">
    <location>
        <begin position="276"/>
        <end position="404"/>
    </location>
</feature>
<feature type="domain" description="Chromatin assembly factor 1 subunit A dimerization" evidence="9">
    <location>
        <begin position="488"/>
        <end position="524"/>
    </location>
</feature>
<evidence type="ECO:0000256" key="2">
    <source>
        <dbReference type="ARBA" id="ARBA00022705"/>
    </source>
</evidence>
<gene>
    <name evidence="10" type="ORF">EAG_15092</name>
</gene>
<dbReference type="GO" id="GO:0006334">
    <property type="term" value="P:nucleosome assembly"/>
    <property type="evidence" value="ECO:0007669"/>
    <property type="project" value="TreeGrafter"/>
</dbReference>
<evidence type="ECO:0000256" key="1">
    <source>
        <dbReference type="ARBA" id="ARBA00004123"/>
    </source>
</evidence>
<feature type="region of interest" description="Disordered" evidence="7">
    <location>
        <begin position="23"/>
        <end position="58"/>
    </location>
</feature>
<feature type="region of interest" description="Disordered" evidence="7">
    <location>
        <begin position="294"/>
        <end position="313"/>
    </location>
</feature>
<keyword evidence="3" id="KW-0227">DNA damage</keyword>
<evidence type="ECO:0000256" key="3">
    <source>
        <dbReference type="ARBA" id="ARBA00022763"/>
    </source>
</evidence>
<dbReference type="OMA" id="YQERRHA"/>
<keyword evidence="5" id="KW-0234">DNA repair</keyword>
<comment type="subcellular location">
    <subcellularLocation>
        <location evidence="1">Nucleus</location>
    </subcellularLocation>
</comment>
<dbReference type="AlphaFoldDB" id="E2AGZ5"/>
<dbReference type="InParanoid" id="E2AGZ5"/>
<dbReference type="GO" id="GO:0006260">
    <property type="term" value="P:DNA replication"/>
    <property type="evidence" value="ECO:0007669"/>
    <property type="project" value="UniProtKB-KW"/>
</dbReference>
<organism evidence="11">
    <name type="scientific">Camponotus floridanus</name>
    <name type="common">Florida carpenter ant</name>
    <dbReference type="NCBI Taxonomy" id="104421"/>
    <lineage>
        <taxon>Eukaryota</taxon>
        <taxon>Metazoa</taxon>
        <taxon>Ecdysozoa</taxon>
        <taxon>Arthropoda</taxon>
        <taxon>Hexapoda</taxon>
        <taxon>Insecta</taxon>
        <taxon>Pterygota</taxon>
        <taxon>Neoptera</taxon>
        <taxon>Endopterygota</taxon>
        <taxon>Hymenoptera</taxon>
        <taxon>Apocrita</taxon>
        <taxon>Aculeata</taxon>
        <taxon>Formicoidea</taxon>
        <taxon>Formicidae</taxon>
        <taxon>Formicinae</taxon>
        <taxon>Camponotus</taxon>
    </lineage>
</organism>
<keyword evidence="6" id="KW-0539">Nucleus</keyword>
<dbReference type="GO" id="GO:0033186">
    <property type="term" value="C:CAF-1 complex"/>
    <property type="evidence" value="ECO:0007669"/>
    <property type="project" value="TreeGrafter"/>
</dbReference>
<evidence type="ECO:0000313" key="10">
    <source>
        <dbReference type="EMBL" id="EFN67310.1"/>
    </source>
</evidence>
<accession>E2AGZ5</accession>
<keyword evidence="4" id="KW-0143">Chaperone</keyword>